<reference evidence="1 2" key="1">
    <citation type="journal article" date="2023" name="ACS Omega">
        <title>Identification of the Neoaspergillic Acid Biosynthesis Gene Cluster by Establishing an In Vitro CRISPR-Ribonucleoprotein Genetic System in Aspergillus melleus.</title>
        <authorList>
            <person name="Yuan B."/>
            <person name="Grau M.F."/>
            <person name="Murata R.M."/>
            <person name="Torok T."/>
            <person name="Venkateswaran K."/>
            <person name="Stajich J.E."/>
            <person name="Wang C.C.C."/>
        </authorList>
    </citation>
    <scope>NUCLEOTIDE SEQUENCE [LARGE SCALE GENOMIC DNA]</scope>
    <source>
        <strain evidence="1 2">IMV 1140</strain>
    </source>
</reference>
<gene>
    <name evidence="1" type="ORF">N8T08_004277</name>
</gene>
<dbReference type="EMBL" id="JAOPJF010000024">
    <property type="protein sequence ID" value="KAK1145402.1"/>
    <property type="molecule type" value="Genomic_DNA"/>
</dbReference>
<keyword evidence="2" id="KW-1185">Reference proteome</keyword>
<proteinExistence type="predicted"/>
<evidence type="ECO:0000313" key="2">
    <source>
        <dbReference type="Proteomes" id="UP001177260"/>
    </source>
</evidence>
<protein>
    <submittedName>
        <fullName evidence="1">Uncharacterized protein</fullName>
    </submittedName>
</protein>
<accession>A0ACC3B592</accession>
<organism evidence="1 2">
    <name type="scientific">Aspergillus melleus</name>
    <dbReference type="NCBI Taxonomy" id="138277"/>
    <lineage>
        <taxon>Eukaryota</taxon>
        <taxon>Fungi</taxon>
        <taxon>Dikarya</taxon>
        <taxon>Ascomycota</taxon>
        <taxon>Pezizomycotina</taxon>
        <taxon>Eurotiomycetes</taxon>
        <taxon>Eurotiomycetidae</taxon>
        <taxon>Eurotiales</taxon>
        <taxon>Aspergillaceae</taxon>
        <taxon>Aspergillus</taxon>
        <taxon>Aspergillus subgen. Circumdati</taxon>
    </lineage>
</organism>
<comment type="caution">
    <text evidence="1">The sequence shown here is derived from an EMBL/GenBank/DDBJ whole genome shotgun (WGS) entry which is preliminary data.</text>
</comment>
<name>A0ACC3B592_9EURO</name>
<dbReference type="Proteomes" id="UP001177260">
    <property type="component" value="Unassembled WGS sequence"/>
</dbReference>
<sequence length="78" mass="8571">MSSENRQNQKTSNGTGSSLNAGNLSHLPDESKSGTVDRFVRAAAADEPYFARARMPSRSEHMSRLSTQLDATDKIMKK</sequence>
<evidence type="ECO:0000313" key="1">
    <source>
        <dbReference type="EMBL" id="KAK1145402.1"/>
    </source>
</evidence>